<accession>A0A229RJF2</accession>
<dbReference type="Proteomes" id="UP000215563">
    <property type="component" value="Unassembled WGS sequence"/>
</dbReference>
<keyword evidence="2" id="KW-1185">Reference proteome</keyword>
<organism evidence="1 2">
    <name type="scientific">Amycolatopsis alba DSM 44262</name>
    <dbReference type="NCBI Taxonomy" id="1125972"/>
    <lineage>
        <taxon>Bacteria</taxon>
        <taxon>Bacillati</taxon>
        <taxon>Actinomycetota</taxon>
        <taxon>Actinomycetes</taxon>
        <taxon>Pseudonocardiales</taxon>
        <taxon>Pseudonocardiaceae</taxon>
        <taxon>Amycolatopsis</taxon>
    </lineage>
</organism>
<dbReference type="EMBL" id="NMQU01000083">
    <property type="protein sequence ID" value="OXM46806.1"/>
    <property type="molecule type" value="Genomic_DNA"/>
</dbReference>
<evidence type="ECO:0000313" key="2">
    <source>
        <dbReference type="Proteomes" id="UP000215563"/>
    </source>
</evidence>
<reference evidence="1 2" key="1">
    <citation type="submission" date="2017-07" db="EMBL/GenBank/DDBJ databases">
        <title>Amycolatopsis alba DSM 44262 Genome sequencing and assembly.</title>
        <authorList>
            <person name="Kaur N."/>
            <person name="Mayilraj S."/>
        </authorList>
    </citation>
    <scope>NUCLEOTIDE SEQUENCE [LARGE SCALE GENOMIC DNA]</scope>
    <source>
        <strain evidence="1 2">DSM 44262</strain>
    </source>
</reference>
<protein>
    <submittedName>
        <fullName evidence="1">Uncharacterized protein</fullName>
    </submittedName>
</protein>
<proteinExistence type="predicted"/>
<gene>
    <name evidence="1" type="ORF">CFP75_26200</name>
</gene>
<dbReference type="AlphaFoldDB" id="A0A229RJF2"/>
<comment type="caution">
    <text evidence="1">The sequence shown here is derived from an EMBL/GenBank/DDBJ whole genome shotgun (WGS) entry which is preliminary data.</text>
</comment>
<name>A0A229RJF2_AMYAL</name>
<sequence length="59" mass="6183">MLGAGWEFRPFPRGVTMKKQLRSVLAAAFAVLAVVLAAPAVSASATVAAQPDCVRPCHF</sequence>
<evidence type="ECO:0000313" key="1">
    <source>
        <dbReference type="EMBL" id="OXM46806.1"/>
    </source>
</evidence>